<feature type="transmembrane region" description="Helical" evidence="1">
    <location>
        <begin position="6"/>
        <end position="33"/>
    </location>
</feature>
<keyword evidence="1" id="KW-0812">Transmembrane</keyword>
<dbReference type="AlphaFoldDB" id="A0A9P6JR81"/>
<gene>
    <name evidence="2" type="ORF">CPB83DRAFT_184068</name>
</gene>
<keyword evidence="1" id="KW-1133">Transmembrane helix</keyword>
<dbReference type="EMBL" id="MU157840">
    <property type="protein sequence ID" value="KAF9530492.1"/>
    <property type="molecule type" value="Genomic_DNA"/>
</dbReference>
<sequence>MHARVLLHFIWDILFFFLLEGTLSFMITIAFLFGRTALYMKSFFLKRNTSPSTSTTLRIQTLPQTPLLMATFLTVMYLTTEQSSC</sequence>
<evidence type="ECO:0000313" key="3">
    <source>
        <dbReference type="Proteomes" id="UP000807306"/>
    </source>
</evidence>
<evidence type="ECO:0000313" key="2">
    <source>
        <dbReference type="EMBL" id="KAF9530492.1"/>
    </source>
</evidence>
<dbReference type="Proteomes" id="UP000807306">
    <property type="component" value="Unassembled WGS sequence"/>
</dbReference>
<keyword evidence="1" id="KW-0472">Membrane</keyword>
<evidence type="ECO:0000256" key="1">
    <source>
        <dbReference type="SAM" id="Phobius"/>
    </source>
</evidence>
<reference evidence="2" key="1">
    <citation type="submission" date="2020-11" db="EMBL/GenBank/DDBJ databases">
        <authorList>
            <consortium name="DOE Joint Genome Institute"/>
            <person name="Ahrendt S."/>
            <person name="Riley R."/>
            <person name="Andreopoulos W."/>
            <person name="Labutti K."/>
            <person name="Pangilinan J."/>
            <person name="Ruiz-Duenas F.J."/>
            <person name="Barrasa J.M."/>
            <person name="Sanchez-Garcia M."/>
            <person name="Camarero S."/>
            <person name="Miyauchi S."/>
            <person name="Serrano A."/>
            <person name="Linde D."/>
            <person name="Babiker R."/>
            <person name="Drula E."/>
            <person name="Ayuso-Fernandez I."/>
            <person name="Pacheco R."/>
            <person name="Padilla G."/>
            <person name="Ferreira P."/>
            <person name="Barriuso J."/>
            <person name="Kellner H."/>
            <person name="Castanera R."/>
            <person name="Alfaro M."/>
            <person name="Ramirez L."/>
            <person name="Pisabarro A.G."/>
            <person name="Kuo A."/>
            <person name="Tritt A."/>
            <person name="Lipzen A."/>
            <person name="He G."/>
            <person name="Yan M."/>
            <person name="Ng V."/>
            <person name="Cullen D."/>
            <person name="Martin F."/>
            <person name="Rosso M.-N."/>
            <person name="Henrissat B."/>
            <person name="Hibbett D."/>
            <person name="Martinez A.T."/>
            <person name="Grigoriev I.V."/>
        </authorList>
    </citation>
    <scope>NUCLEOTIDE SEQUENCE</scope>
    <source>
        <strain evidence="2">CBS 506.95</strain>
    </source>
</reference>
<keyword evidence="3" id="KW-1185">Reference proteome</keyword>
<protein>
    <submittedName>
        <fullName evidence="2">Uncharacterized protein</fullName>
    </submittedName>
</protein>
<organism evidence="2 3">
    <name type="scientific">Crepidotus variabilis</name>
    <dbReference type="NCBI Taxonomy" id="179855"/>
    <lineage>
        <taxon>Eukaryota</taxon>
        <taxon>Fungi</taxon>
        <taxon>Dikarya</taxon>
        <taxon>Basidiomycota</taxon>
        <taxon>Agaricomycotina</taxon>
        <taxon>Agaricomycetes</taxon>
        <taxon>Agaricomycetidae</taxon>
        <taxon>Agaricales</taxon>
        <taxon>Agaricineae</taxon>
        <taxon>Crepidotaceae</taxon>
        <taxon>Crepidotus</taxon>
    </lineage>
</organism>
<accession>A0A9P6JR81</accession>
<comment type="caution">
    <text evidence="2">The sequence shown here is derived from an EMBL/GenBank/DDBJ whole genome shotgun (WGS) entry which is preliminary data.</text>
</comment>
<name>A0A9P6JR81_9AGAR</name>
<proteinExistence type="predicted"/>